<dbReference type="InterPro" id="IPR051327">
    <property type="entry name" value="MATE_MepA_subfamily"/>
</dbReference>
<evidence type="ECO:0000256" key="6">
    <source>
        <dbReference type="ARBA" id="ARBA00022692"/>
    </source>
</evidence>
<feature type="transmembrane region" description="Helical" evidence="10">
    <location>
        <begin position="49"/>
        <end position="70"/>
    </location>
</feature>
<evidence type="ECO:0000256" key="7">
    <source>
        <dbReference type="ARBA" id="ARBA00022989"/>
    </source>
</evidence>
<keyword evidence="12" id="KW-1185">Reference proteome</keyword>
<gene>
    <name evidence="11" type="ORF">C7380_10971</name>
</gene>
<evidence type="ECO:0000256" key="1">
    <source>
        <dbReference type="ARBA" id="ARBA00004651"/>
    </source>
</evidence>
<feature type="transmembrane region" description="Helical" evidence="10">
    <location>
        <begin position="310"/>
        <end position="332"/>
    </location>
</feature>
<evidence type="ECO:0000313" key="12">
    <source>
        <dbReference type="Proteomes" id="UP000245921"/>
    </source>
</evidence>
<dbReference type="InterPro" id="IPR048279">
    <property type="entry name" value="MdtK-like"/>
</dbReference>
<comment type="similarity">
    <text evidence="2">Belongs to the multi antimicrobial extrusion (MATE) (TC 2.A.66.1) family. MepA subfamily.</text>
</comment>
<evidence type="ECO:0000256" key="9">
    <source>
        <dbReference type="ARBA" id="ARBA00023251"/>
    </source>
</evidence>
<dbReference type="PANTHER" id="PTHR43823">
    <property type="entry name" value="SPORULATION PROTEIN YKVU"/>
    <property type="match status" value="1"/>
</dbReference>
<evidence type="ECO:0000256" key="3">
    <source>
        <dbReference type="ARBA" id="ARBA00022106"/>
    </source>
</evidence>
<evidence type="ECO:0000256" key="8">
    <source>
        <dbReference type="ARBA" id="ARBA00023136"/>
    </source>
</evidence>
<evidence type="ECO:0000256" key="5">
    <source>
        <dbReference type="ARBA" id="ARBA00022475"/>
    </source>
</evidence>
<dbReference type="RefSeq" id="WP_109604911.1">
    <property type="nucleotide sequence ID" value="NZ_JAMHJO010000009.1"/>
</dbReference>
<keyword evidence="8 10" id="KW-0472">Membrane</keyword>
<dbReference type="GO" id="GO:0042910">
    <property type="term" value="F:xenobiotic transmembrane transporter activity"/>
    <property type="evidence" value="ECO:0007669"/>
    <property type="project" value="InterPro"/>
</dbReference>
<organism evidence="11 12">
    <name type="scientific">Oceanotoga teriensis</name>
    <dbReference type="NCBI Taxonomy" id="515440"/>
    <lineage>
        <taxon>Bacteria</taxon>
        <taxon>Thermotogati</taxon>
        <taxon>Thermotogota</taxon>
        <taxon>Thermotogae</taxon>
        <taxon>Petrotogales</taxon>
        <taxon>Petrotogaceae</taxon>
        <taxon>Oceanotoga</taxon>
    </lineage>
</organism>
<name>A0AA45C6P1_9BACT</name>
<feature type="transmembrane region" description="Helical" evidence="10">
    <location>
        <begin position="21"/>
        <end position="43"/>
    </location>
</feature>
<proteinExistence type="inferred from homology"/>
<dbReference type="GO" id="GO:0015297">
    <property type="term" value="F:antiporter activity"/>
    <property type="evidence" value="ECO:0007669"/>
    <property type="project" value="InterPro"/>
</dbReference>
<feature type="transmembrane region" description="Helical" evidence="10">
    <location>
        <begin position="134"/>
        <end position="151"/>
    </location>
</feature>
<evidence type="ECO:0000313" key="11">
    <source>
        <dbReference type="EMBL" id="PWJ92188.1"/>
    </source>
</evidence>
<dbReference type="PANTHER" id="PTHR43823:SF3">
    <property type="entry name" value="MULTIDRUG EXPORT PROTEIN MEPA"/>
    <property type="match status" value="1"/>
</dbReference>
<dbReference type="InterPro" id="IPR002528">
    <property type="entry name" value="MATE_fam"/>
</dbReference>
<dbReference type="AlphaFoldDB" id="A0AA45C6P1"/>
<dbReference type="Pfam" id="PF01554">
    <property type="entry name" value="MatE"/>
    <property type="match status" value="2"/>
</dbReference>
<feature type="transmembrane region" description="Helical" evidence="10">
    <location>
        <begin position="385"/>
        <end position="406"/>
    </location>
</feature>
<sequence length="452" mass="50996">MEKIFGQKWTFTKFSKFVFPSILTLIFIALYGMVDGIFISRYVGKEALAGLNMVLPVVSTSLALALMLSAGTNTIIAIKLGEKKEKEARELFTYSIFLTIITGFIMAVLTILFIDQILGLLGVNEKLYEYSKTYIMIYAIFFPIYVPKIFFEYATRTDGNAGYSLFLCVIGGVINIILDYLFIGVYGWGIAGAAWGTVLGLLFAFIAGFLYFLKPKILKLSKFKFNFKFIIESIYIGASNFVNQFSISIATLLFNNIALKYYGELGVAAISIIMYINFMVFSVMIGMSTGMQPVISYNFGSKNYDNIKRVINFAMIIGFTFAIISFLFTYFYNSLIINLFSKDDPALKNLVEHGFKFISFAYLFSGFNIINASTYAALKESLKSIIISINRSLVFIVMGLIIMTNLFEADGLWLTTAFAEFITFITSLLFMIKDVQNSKIFKNKQIIYSTKK</sequence>
<dbReference type="NCBIfam" id="TIGR00797">
    <property type="entry name" value="matE"/>
    <property type="match status" value="1"/>
</dbReference>
<keyword evidence="7 10" id="KW-1133">Transmembrane helix</keyword>
<dbReference type="PIRSF" id="PIRSF006603">
    <property type="entry name" value="DinF"/>
    <property type="match status" value="1"/>
</dbReference>
<dbReference type="GO" id="GO:0046677">
    <property type="term" value="P:response to antibiotic"/>
    <property type="evidence" value="ECO:0007669"/>
    <property type="project" value="UniProtKB-KW"/>
</dbReference>
<feature type="transmembrane region" description="Helical" evidence="10">
    <location>
        <begin position="357"/>
        <end position="378"/>
    </location>
</feature>
<comment type="subcellular location">
    <subcellularLocation>
        <location evidence="1">Cell membrane</location>
        <topology evidence="1">Multi-pass membrane protein</topology>
    </subcellularLocation>
</comment>
<comment type="caution">
    <text evidence="11">The sequence shown here is derived from an EMBL/GenBank/DDBJ whole genome shotgun (WGS) entry which is preliminary data.</text>
</comment>
<dbReference type="GO" id="GO:0005886">
    <property type="term" value="C:plasma membrane"/>
    <property type="evidence" value="ECO:0007669"/>
    <property type="project" value="UniProtKB-SubCell"/>
</dbReference>
<dbReference type="Proteomes" id="UP000245921">
    <property type="component" value="Unassembled WGS sequence"/>
</dbReference>
<feature type="transmembrane region" description="Helical" evidence="10">
    <location>
        <begin position="189"/>
        <end position="213"/>
    </location>
</feature>
<feature type="transmembrane region" description="Helical" evidence="10">
    <location>
        <begin position="266"/>
        <end position="289"/>
    </location>
</feature>
<feature type="transmembrane region" description="Helical" evidence="10">
    <location>
        <begin position="412"/>
        <end position="432"/>
    </location>
</feature>
<reference evidence="11 12" key="1">
    <citation type="submission" date="2018-05" db="EMBL/GenBank/DDBJ databases">
        <title>Genomic Encyclopedia of Type Strains, Phase IV (KMG-IV): sequencing the most valuable type-strain genomes for metagenomic binning, comparative biology and taxonomic classification.</title>
        <authorList>
            <person name="Goeker M."/>
        </authorList>
    </citation>
    <scope>NUCLEOTIDE SEQUENCE [LARGE SCALE GENOMIC DNA]</scope>
    <source>
        <strain evidence="11 12">DSM 24906</strain>
    </source>
</reference>
<evidence type="ECO:0000256" key="10">
    <source>
        <dbReference type="SAM" id="Phobius"/>
    </source>
</evidence>
<keyword evidence="9" id="KW-0046">Antibiotic resistance</keyword>
<keyword evidence="6 10" id="KW-0812">Transmembrane</keyword>
<feature type="transmembrane region" description="Helical" evidence="10">
    <location>
        <begin position="163"/>
        <end position="183"/>
    </location>
</feature>
<feature type="transmembrane region" description="Helical" evidence="10">
    <location>
        <begin position="91"/>
        <end position="114"/>
    </location>
</feature>
<accession>A0AA45C6P1</accession>
<evidence type="ECO:0000256" key="4">
    <source>
        <dbReference type="ARBA" id="ARBA00022448"/>
    </source>
</evidence>
<dbReference type="CDD" id="cd13143">
    <property type="entry name" value="MATE_MepA_like"/>
    <property type="match status" value="1"/>
</dbReference>
<keyword evidence="5" id="KW-1003">Cell membrane</keyword>
<keyword evidence="4" id="KW-0813">Transport</keyword>
<evidence type="ECO:0000256" key="2">
    <source>
        <dbReference type="ARBA" id="ARBA00008417"/>
    </source>
</evidence>
<feature type="transmembrane region" description="Helical" evidence="10">
    <location>
        <begin position="234"/>
        <end position="254"/>
    </location>
</feature>
<protein>
    <recommendedName>
        <fullName evidence="3">Multidrug export protein MepA</fullName>
    </recommendedName>
</protein>
<dbReference type="InterPro" id="IPR045070">
    <property type="entry name" value="MATE_MepA-like"/>
</dbReference>
<dbReference type="EMBL" id="QGGI01000009">
    <property type="protein sequence ID" value="PWJ92188.1"/>
    <property type="molecule type" value="Genomic_DNA"/>
</dbReference>